<dbReference type="InterPro" id="IPR001845">
    <property type="entry name" value="HTH_ArsR_DNA-bd_dom"/>
</dbReference>
<dbReference type="Proteomes" id="UP000036000">
    <property type="component" value="Chromosome"/>
</dbReference>
<feature type="domain" description="HTH arsR-type" evidence="4">
    <location>
        <begin position="1"/>
        <end position="96"/>
    </location>
</feature>
<gene>
    <name evidence="5" type="ORF">ABN16_05165</name>
</gene>
<dbReference type="SMART" id="SM00418">
    <property type="entry name" value="HTH_ARSR"/>
    <property type="match status" value="1"/>
</dbReference>
<keyword evidence="2" id="KW-0238">DNA-binding</keyword>
<dbReference type="GO" id="GO:0003677">
    <property type="term" value="F:DNA binding"/>
    <property type="evidence" value="ECO:0007669"/>
    <property type="project" value="UniProtKB-KW"/>
</dbReference>
<evidence type="ECO:0000256" key="3">
    <source>
        <dbReference type="ARBA" id="ARBA00023163"/>
    </source>
</evidence>
<dbReference type="PANTHER" id="PTHR33154">
    <property type="entry name" value="TRANSCRIPTIONAL REGULATOR, ARSR FAMILY"/>
    <property type="match status" value="1"/>
</dbReference>
<keyword evidence="6" id="KW-1185">Reference proteome</keyword>
<dbReference type="InterPro" id="IPR051081">
    <property type="entry name" value="HTH_MetalResp_TranReg"/>
</dbReference>
<evidence type="ECO:0000259" key="4">
    <source>
        <dbReference type="PROSITE" id="PS50987"/>
    </source>
</evidence>
<dbReference type="RefSeq" id="WP_048733517.1">
    <property type="nucleotide sequence ID" value="NZ_CP012033.1"/>
</dbReference>
<reference evidence="5 6" key="1">
    <citation type="submission" date="2015-07" db="EMBL/GenBank/DDBJ databases">
        <title>Lactobacillus korensis/26-25/ whole genome sequencing.</title>
        <authorList>
            <person name="Kim M.K."/>
            <person name="Im W.-T."/>
            <person name="Srinivasan S."/>
            <person name="Lee J.-J."/>
        </authorList>
    </citation>
    <scope>NUCLEOTIDE SEQUENCE [LARGE SCALE GENOMIC DNA]</scope>
    <source>
        <strain evidence="5 6">26-25</strain>
    </source>
</reference>
<sequence>MEIDLNQSSVGLLKALASPIRLRIIDLLSKREMNIQELSAHLHLSKSIVSSHVNQLERAKIIETTRKPGKNGVQKISQLRVSYLGINFPNRKESAYSRYETHLPIGHYVDYDVDPVCGLATTKSYIGHLDDPKYFMDPDRVNAGILWFAKGYIDYKVPNLLDRSQTIQQVEISFEVASEFPFTNDNWPSDISFELNGIDLGFWESPGDYADVRGELNPEWWPNNMNQYGLLKTLQVTHEGTFVSGEKISDVTIDDFSRQTQYWNLRLAVKKTAKHVGGLTLYGKGFGNHDQDIDFRFYYL</sequence>
<dbReference type="InterPro" id="IPR011991">
    <property type="entry name" value="ArsR-like_HTH"/>
</dbReference>
<dbReference type="PANTHER" id="PTHR33154:SF38">
    <property type="entry name" value="HTH ARSR-TYPE DOMAIN-CONTAINING PROTEIN"/>
    <property type="match status" value="1"/>
</dbReference>
<dbReference type="PIRSF" id="PIRSF030050">
    <property type="entry name" value="UCP030050_HTH"/>
    <property type="match status" value="1"/>
</dbReference>
<organism evidence="5 6">
    <name type="scientific">Levilactobacillus koreensis</name>
    <dbReference type="NCBI Taxonomy" id="637971"/>
    <lineage>
        <taxon>Bacteria</taxon>
        <taxon>Bacillati</taxon>
        <taxon>Bacillota</taxon>
        <taxon>Bacilli</taxon>
        <taxon>Lactobacillales</taxon>
        <taxon>Lactobacillaceae</taxon>
        <taxon>Levilactobacillus</taxon>
    </lineage>
</organism>
<dbReference type="SUPFAM" id="SSF46785">
    <property type="entry name" value="Winged helix' DNA-binding domain"/>
    <property type="match status" value="1"/>
</dbReference>
<dbReference type="Pfam" id="PF01022">
    <property type="entry name" value="HTH_5"/>
    <property type="match status" value="1"/>
</dbReference>
<dbReference type="CDD" id="cd00090">
    <property type="entry name" value="HTH_ARSR"/>
    <property type="match status" value="1"/>
</dbReference>
<dbReference type="AlphaFoldDB" id="A0AAC8UVL4"/>
<dbReference type="InterPro" id="IPR036388">
    <property type="entry name" value="WH-like_DNA-bd_sf"/>
</dbReference>
<dbReference type="GO" id="GO:0003700">
    <property type="term" value="F:DNA-binding transcription factor activity"/>
    <property type="evidence" value="ECO:0007669"/>
    <property type="project" value="InterPro"/>
</dbReference>
<keyword evidence="1" id="KW-0805">Transcription regulation</keyword>
<protein>
    <submittedName>
        <fullName evidence="5">ArsR family transcriptional regulator</fullName>
    </submittedName>
</protein>
<name>A0AAC8UVL4_9LACO</name>
<dbReference type="EMBL" id="CP012033">
    <property type="protein sequence ID" value="AKP64447.1"/>
    <property type="molecule type" value="Genomic_DNA"/>
</dbReference>
<evidence type="ECO:0000256" key="1">
    <source>
        <dbReference type="ARBA" id="ARBA00023015"/>
    </source>
</evidence>
<keyword evidence="3" id="KW-0804">Transcription</keyword>
<evidence type="ECO:0000313" key="6">
    <source>
        <dbReference type="Proteomes" id="UP000036000"/>
    </source>
</evidence>
<dbReference type="InterPro" id="IPR016943">
    <property type="entry name" value="UCP030050_HTH"/>
</dbReference>
<evidence type="ECO:0000313" key="5">
    <source>
        <dbReference type="EMBL" id="AKP64447.1"/>
    </source>
</evidence>
<dbReference type="InterPro" id="IPR036390">
    <property type="entry name" value="WH_DNA-bd_sf"/>
</dbReference>
<evidence type="ECO:0000256" key="2">
    <source>
        <dbReference type="ARBA" id="ARBA00023125"/>
    </source>
</evidence>
<proteinExistence type="predicted"/>
<accession>A0AAC8UVL4</accession>
<dbReference type="KEGG" id="lko:ABN16_05165"/>
<dbReference type="Gene3D" id="1.10.10.10">
    <property type="entry name" value="Winged helix-like DNA-binding domain superfamily/Winged helix DNA-binding domain"/>
    <property type="match status" value="1"/>
</dbReference>
<dbReference type="PROSITE" id="PS50987">
    <property type="entry name" value="HTH_ARSR_2"/>
    <property type="match status" value="1"/>
</dbReference>